<dbReference type="HAMAP" id="MF_01365_B">
    <property type="entry name" value="Ribosomal_uL6_B"/>
    <property type="match status" value="1"/>
</dbReference>
<dbReference type="Gene3D" id="3.90.930.12">
    <property type="entry name" value="Ribosomal protein L6, alpha-beta domain"/>
    <property type="match status" value="2"/>
</dbReference>
<evidence type="ECO:0000259" key="5">
    <source>
        <dbReference type="Pfam" id="PF00347"/>
    </source>
</evidence>
<dbReference type="InterPro" id="IPR002358">
    <property type="entry name" value="Ribosomal_uL6_CS"/>
</dbReference>
<dbReference type="SUPFAM" id="SSF56053">
    <property type="entry name" value="Ribosomal protein L6"/>
    <property type="match status" value="2"/>
</dbReference>
<dbReference type="PROSITE" id="PS00525">
    <property type="entry name" value="RIBOSOMAL_L6_1"/>
    <property type="match status" value="1"/>
</dbReference>
<feature type="domain" description="Large ribosomal subunit protein uL6 alpha-beta" evidence="5">
    <location>
        <begin position="119"/>
        <end position="195"/>
    </location>
</feature>
<evidence type="ECO:0000313" key="7">
    <source>
        <dbReference type="Proteomes" id="UP001472866"/>
    </source>
</evidence>
<dbReference type="EMBL" id="CP151511">
    <property type="protein sequence ID" value="WZN65088.1"/>
    <property type="molecule type" value="Genomic_DNA"/>
</dbReference>
<dbReference type="Pfam" id="PF00347">
    <property type="entry name" value="Ribosomal_L6"/>
    <property type="match status" value="2"/>
</dbReference>
<comment type="similarity">
    <text evidence="1 4">Belongs to the universal ribosomal protein uL6 family.</text>
</comment>
<feature type="domain" description="Large ribosomal subunit protein uL6 alpha-beta" evidence="5">
    <location>
        <begin position="43"/>
        <end position="111"/>
    </location>
</feature>
<evidence type="ECO:0000313" key="6">
    <source>
        <dbReference type="EMBL" id="WZN65088.1"/>
    </source>
</evidence>
<organism evidence="6 7">
    <name type="scientific">Chloropicon roscoffensis</name>
    <dbReference type="NCBI Taxonomy" id="1461544"/>
    <lineage>
        <taxon>Eukaryota</taxon>
        <taxon>Viridiplantae</taxon>
        <taxon>Chlorophyta</taxon>
        <taxon>Chloropicophyceae</taxon>
        <taxon>Chloropicales</taxon>
        <taxon>Chloropicaceae</taxon>
        <taxon>Chloropicon</taxon>
    </lineage>
</organism>
<reference evidence="6 7" key="1">
    <citation type="submission" date="2024-03" db="EMBL/GenBank/DDBJ databases">
        <title>Complete genome sequence of the green alga Chloropicon roscoffensis RCC1871.</title>
        <authorList>
            <person name="Lemieux C."/>
            <person name="Pombert J.-F."/>
            <person name="Otis C."/>
            <person name="Turmel M."/>
        </authorList>
    </citation>
    <scope>NUCLEOTIDE SEQUENCE [LARGE SCALE GENOMIC DNA]</scope>
    <source>
        <strain evidence="6 7">RCC1871</strain>
    </source>
</reference>
<dbReference type="GO" id="GO:0003735">
    <property type="term" value="F:structural constituent of ribosome"/>
    <property type="evidence" value="ECO:0007669"/>
    <property type="project" value="InterPro"/>
</dbReference>
<dbReference type="InterPro" id="IPR000702">
    <property type="entry name" value="Ribosomal_uL6-like"/>
</dbReference>
<dbReference type="InterPro" id="IPR036789">
    <property type="entry name" value="Ribosomal_uL6-like_a/b-dom_sf"/>
</dbReference>
<dbReference type="GO" id="GO:0006412">
    <property type="term" value="P:translation"/>
    <property type="evidence" value="ECO:0007669"/>
    <property type="project" value="InterPro"/>
</dbReference>
<dbReference type="GO" id="GO:1990904">
    <property type="term" value="C:ribonucleoprotein complex"/>
    <property type="evidence" value="ECO:0007669"/>
    <property type="project" value="UniProtKB-KW"/>
</dbReference>
<dbReference type="GO" id="GO:0019843">
    <property type="term" value="F:rRNA binding"/>
    <property type="evidence" value="ECO:0007669"/>
    <property type="project" value="InterPro"/>
</dbReference>
<accession>A0AAX4PG76</accession>
<dbReference type="InterPro" id="IPR019906">
    <property type="entry name" value="Ribosomal_uL6_bac-type"/>
</dbReference>
<protein>
    <submittedName>
        <fullName evidence="6">Ribosomal protein L6</fullName>
    </submittedName>
</protein>
<evidence type="ECO:0000256" key="3">
    <source>
        <dbReference type="ARBA" id="ARBA00023274"/>
    </source>
</evidence>
<dbReference type="InterPro" id="IPR020040">
    <property type="entry name" value="Ribosomal_uL6_a/b-dom"/>
</dbReference>
<evidence type="ECO:0000256" key="4">
    <source>
        <dbReference type="RuleBase" id="RU003869"/>
    </source>
</evidence>
<dbReference type="PANTHER" id="PTHR11655">
    <property type="entry name" value="60S/50S RIBOSOMAL PROTEIN L6/L9"/>
    <property type="match status" value="1"/>
</dbReference>
<dbReference type="GO" id="GO:0005840">
    <property type="term" value="C:ribosome"/>
    <property type="evidence" value="ECO:0007669"/>
    <property type="project" value="UniProtKB-KW"/>
</dbReference>
<keyword evidence="7" id="KW-1185">Reference proteome</keyword>
<dbReference type="FunFam" id="3.90.930.12:FF:000001">
    <property type="entry name" value="50S ribosomal protein L6"/>
    <property type="match status" value="1"/>
</dbReference>
<dbReference type="AlphaFoldDB" id="A0AAX4PG76"/>
<name>A0AAX4PG76_9CHLO</name>
<dbReference type="PANTHER" id="PTHR11655:SF14">
    <property type="entry name" value="LARGE RIBOSOMAL SUBUNIT PROTEIN UL6M"/>
    <property type="match status" value="1"/>
</dbReference>
<keyword evidence="2 4" id="KW-0689">Ribosomal protein</keyword>
<keyword evidence="3 4" id="KW-0687">Ribonucleoprotein</keyword>
<gene>
    <name evidence="6" type="ORF">HKI87_11g66450</name>
</gene>
<dbReference type="PRINTS" id="PR00059">
    <property type="entry name" value="RIBOSOMALL6"/>
</dbReference>
<proteinExistence type="inferred from homology"/>
<evidence type="ECO:0000256" key="1">
    <source>
        <dbReference type="ARBA" id="ARBA00009356"/>
    </source>
</evidence>
<dbReference type="Proteomes" id="UP001472866">
    <property type="component" value="Chromosome 11"/>
</dbReference>
<sequence>MRASVGRIQARSAACARPAATRAVTTCKESRIGKKPVLVGKSEVKLQGQVLTVKGPLGTLTREFPSEISVAMSDDNSAVTFKKTEETKKARQLHGLCRTLGQNMVTGVVDGWEKKLSLIGVGYRAAMKGSNQIELQLGYIHPVVLDLPEGVKAEVDKSQTAITITGYDKEVVGNFAAVVRSKRPPEVYKGKGIRYADEYVRMKEGKAGKK</sequence>
<evidence type="ECO:0000256" key="2">
    <source>
        <dbReference type="ARBA" id="ARBA00022980"/>
    </source>
</evidence>
<dbReference type="NCBIfam" id="TIGR03654">
    <property type="entry name" value="L6_bact"/>
    <property type="match status" value="1"/>
</dbReference>